<feature type="transmembrane region" description="Helical" evidence="1">
    <location>
        <begin position="392"/>
        <end position="417"/>
    </location>
</feature>
<proteinExistence type="predicted"/>
<feature type="transmembrane region" description="Helical" evidence="1">
    <location>
        <begin position="590"/>
        <end position="611"/>
    </location>
</feature>
<accession>A0AAD2E2U8</accession>
<dbReference type="InterPro" id="IPR032816">
    <property type="entry name" value="VTT_dom"/>
</dbReference>
<dbReference type="Pfam" id="PF09335">
    <property type="entry name" value="VTT_dom"/>
    <property type="match status" value="1"/>
</dbReference>
<dbReference type="EMBL" id="OU503050">
    <property type="protein sequence ID" value="CAI9776832.1"/>
    <property type="molecule type" value="Genomic_DNA"/>
</dbReference>
<sequence length="661" mass="72641">MENHDMNLSLTSLSTSTASSSSSSTTTSWFSGIVRGRSASYKMASKSSLAATGDILGGGGGPINKKHQFRGVMFKYGPKPIQVAFKMGDYKQQVIFIGGLTDGFLATEYLEPLAIALEKERWSLVQFLFSSSYSGYGVSSLKQDALELDQLISYLINKEDSEGVVLLGHSTGCQDIVYYMRTNATCSRAVRAAILQAPVSDREFKATLPETASMIDLASKMIGEGRGSELMPREANPDSPITAYRYHSLCAYNGDDDMFSSDFSEDQLKQRLGHMSNRPCLVMFSMADEYVPDYVDKKALVHRLCRAMGGAEKAEIEYGNHSLSNRAEEAVQAIIEFHINNLKNQLWGINLRPRLSLKQALLEDPEEECRPWRKRFSFFSPKSIKMGFKFSWVSFFKITLLLLLIAGIATACLTLPVEKILKDFLAWIEHDLGPWGPLVLAVAYIPLTVLAVPASVLTLGGGYLFGLPVGFFADSIGAAIGAGAAFLLGRTIGRSFVISKLRDYPQFRAVAVAIQRSGFKIVLLLRLVPLLPFNMLNYLLSVTPVPIGQYMLASWLGMMPITLALVYVGTTLKDLSDVTHGWNEFSKTRWAFIVLGLVISVVLMICVTRVAKAALDKALAENADVDGDIASPQLPIVADPDVNLHQPLIIKIDPPQDSHEK</sequence>
<name>A0AAD2E2U8_9LAMI</name>
<dbReference type="InterPro" id="IPR013744">
    <property type="entry name" value="SidJ"/>
</dbReference>
<feature type="transmembrane region" description="Helical" evidence="1">
    <location>
        <begin position="463"/>
        <end position="488"/>
    </location>
</feature>
<evidence type="ECO:0000256" key="1">
    <source>
        <dbReference type="SAM" id="Phobius"/>
    </source>
</evidence>
<keyword evidence="1" id="KW-1133">Transmembrane helix</keyword>
<feature type="transmembrane region" description="Helical" evidence="1">
    <location>
        <begin position="547"/>
        <end position="569"/>
    </location>
</feature>
<dbReference type="Gene3D" id="3.40.50.1820">
    <property type="entry name" value="alpha/beta hydrolase"/>
    <property type="match status" value="1"/>
</dbReference>
<dbReference type="AlphaFoldDB" id="A0AAD2E2U8"/>
<keyword evidence="1" id="KW-0812">Transmembrane</keyword>
<dbReference type="InterPro" id="IPR029058">
    <property type="entry name" value="AB_hydrolase_fold"/>
</dbReference>
<feature type="transmembrane region" description="Helical" evidence="1">
    <location>
        <begin position="509"/>
        <end position="527"/>
    </location>
</feature>
<dbReference type="SUPFAM" id="SSF53474">
    <property type="entry name" value="alpha/beta-Hydrolases"/>
    <property type="match status" value="1"/>
</dbReference>
<dbReference type="PANTHER" id="PTHR31591">
    <property type="entry name" value="UPF0613 PROTEIN PB24D3.06C"/>
    <property type="match status" value="1"/>
</dbReference>
<reference evidence="3" key="1">
    <citation type="submission" date="2023-05" db="EMBL/GenBank/DDBJ databases">
        <authorList>
            <person name="Huff M."/>
        </authorList>
    </citation>
    <scope>NUCLEOTIDE SEQUENCE</scope>
</reference>
<evidence type="ECO:0000313" key="4">
    <source>
        <dbReference type="Proteomes" id="UP000834106"/>
    </source>
</evidence>
<keyword evidence="1" id="KW-0472">Membrane</keyword>
<evidence type="ECO:0000313" key="3">
    <source>
        <dbReference type="EMBL" id="CAI9776832.1"/>
    </source>
</evidence>
<keyword evidence="4" id="KW-1185">Reference proteome</keyword>
<protein>
    <recommendedName>
        <fullName evidence="2">VTT domain-containing protein</fullName>
    </recommendedName>
</protein>
<dbReference type="Proteomes" id="UP000834106">
    <property type="component" value="Chromosome 15"/>
</dbReference>
<organism evidence="3 4">
    <name type="scientific">Fraxinus pennsylvanica</name>
    <dbReference type="NCBI Taxonomy" id="56036"/>
    <lineage>
        <taxon>Eukaryota</taxon>
        <taxon>Viridiplantae</taxon>
        <taxon>Streptophyta</taxon>
        <taxon>Embryophyta</taxon>
        <taxon>Tracheophyta</taxon>
        <taxon>Spermatophyta</taxon>
        <taxon>Magnoliopsida</taxon>
        <taxon>eudicotyledons</taxon>
        <taxon>Gunneridae</taxon>
        <taxon>Pentapetalae</taxon>
        <taxon>asterids</taxon>
        <taxon>lamiids</taxon>
        <taxon>Lamiales</taxon>
        <taxon>Oleaceae</taxon>
        <taxon>Oleeae</taxon>
        <taxon>Fraxinus</taxon>
    </lineage>
</organism>
<evidence type="ECO:0000259" key="2">
    <source>
        <dbReference type="Pfam" id="PF09335"/>
    </source>
</evidence>
<dbReference type="PANTHER" id="PTHR31591:SF1">
    <property type="entry name" value="UPF0613 PROTEIN PB24D3.06C"/>
    <property type="match status" value="1"/>
</dbReference>
<feature type="domain" description="VTT" evidence="2">
    <location>
        <begin position="452"/>
        <end position="570"/>
    </location>
</feature>
<feature type="transmembrane region" description="Helical" evidence="1">
    <location>
        <begin position="438"/>
        <end position="457"/>
    </location>
</feature>
<dbReference type="Pfam" id="PF08538">
    <property type="entry name" value="DUF1749"/>
    <property type="match status" value="1"/>
</dbReference>
<gene>
    <name evidence="3" type="ORF">FPE_LOCUS24262</name>
</gene>